<dbReference type="Pfam" id="PF13618">
    <property type="entry name" value="Gluconate_2-dh3"/>
    <property type="match status" value="1"/>
</dbReference>
<accession>A0ABW4Y0I0</accession>
<evidence type="ECO:0000313" key="2">
    <source>
        <dbReference type="Proteomes" id="UP001597342"/>
    </source>
</evidence>
<gene>
    <name evidence="1" type="ORF">ACFSJE_15920</name>
</gene>
<reference evidence="2" key="1">
    <citation type="journal article" date="2019" name="Int. J. Syst. Evol. Microbiol.">
        <title>The Global Catalogue of Microorganisms (GCM) 10K type strain sequencing project: providing services to taxonomists for standard genome sequencing and annotation.</title>
        <authorList>
            <consortium name="The Broad Institute Genomics Platform"/>
            <consortium name="The Broad Institute Genome Sequencing Center for Infectious Disease"/>
            <person name="Wu L."/>
            <person name="Ma J."/>
        </authorList>
    </citation>
    <scope>NUCLEOTIDE SEQUENCE [LARGE SCALE GENOMIC DNA]</scope>
    <source>
        <strain evidence="2">JCM 3389</strain>
    </source>
</reference>
<dbReference type="EMBL" id="JBHUHU010000005">
    <property type="protein sequence ID" value="MFD2101277.1"/>
    <property type="molecule type" value="Genomic_DNA"/>
</dbReference>
<name>A0ABW4Y0I0_9FLAO</name>
<evidence type="ECO:0000313" key="1">
    <source>
        <dbReference type="EMBL" id="MFD2101277.1"/>
    </source>
</evidence>
<dbReference type="PROSITE" id="PS51257">
    <property type="entry name" value="PROKAR_LIPOPROTEIN"/>
    <property type="match status" value="1"/>
</dbReference>
<keyword evidence="1" id="KW-0560">Oxidoreductase</keyword>
<sequence length="192" mass="21606">MERREALKHVAFLMGGTIVTSTAFLSACKEGKKGKAIGEEHFSKSDLGLIAEICETIIPTTDTPGAKEAGVPFFVATMIVDCYDKEVLDNFKKGLGTMARSFKKEYGQSYQDSSLEERTSFLNKQEDDMEAYYRTKSDADPEHYYRVFKELVLLGFITSEIGCTMALEYVPVPGRYEGCIRYDRVNKAWAPN</sequence>
<comment type="caution">
    <text evidence="1">The sequence shown here is derived from an EMBL/GenBank/DDBJ whole genome shotgun (WGS) entry which is preliminary data.</text>
</comment>
<dbReference type="RefSeq" id="WP_067034078.1">
    <property type="nucleotide sequence ID" value="NZ_JBHUHU010000005.1"/>
</dbReference>
<keyword evidence="2" id="KW-1185">Reference proteome</keyword>
<dbReference type="Proteomes" id="UP001597342">
    <property type="component" value="Unassembled WGS sequence"/>
</dbReference>
<organism evidence="1 2">
    <name type="scientific">Flagellimonas iocasae</name>
    <dbReference type="NCBI Taxonomy" id="2055905"/>
    <lineage>
        <taxon>Bacteria</taxon>
        <taxon>Pseudomonadati</taxon>
        <taxon>Bacteroidota</taxon>
        <taxon>Flavobacteriia</taxon>
        <taxon>Flavobacteriales</taxon>
        <taxon>Flavobacteriaceae</taxon>
        <taxon>Flagellimonas</taxon>
    </lineage>
</organism>
<dbReference type="InterPro" id="IPR027056">
    <property type="entry name" value="Gluconate_2DH_su3"/>
</dbReference>
<dbReference type="GO" id="GO:0016491">
    <property type="term" value="F:oxidoreductase activity"/>
    <property type="evidence" value="ECO:0007669"/>
    <property type="project" value="UniProtKB-KW"/>
</dbReference>
<dbReference type="EC" id="1.-.-.-" evidence="1"/>
<proteinExistence type="predicted"/>
<protein>
    <submittedName>
        <fullName evidence="1">Gluconate 2-dehydrogenase subunit 3 family protein</fullName>
        <ecNumber evidence="1">1.-.-.-</ecNumber>
    </submittedName>
</protein>